<evidence type="ECO:0000256" key="13">
    <source>
        <dbReference type="ARBA" id="ARBA00047899"/>
    </source>
</evidence>
<dbReference type="Pfam" id="PF00069">
    <property type="entry name" value="Pkinase"/>
    <property type="match status" value="1"/>
</dbReference>
<evidence type="ECO:0000259" key="18">
    <source>
        <dbReference type="PROSITE" id="PS50032"/>
    </source>
</evidence>
<keyword evidence="4" id="KW-1003">Cell membrane</keyword>
<proteinExistence type="inferred from homology"/>
<dbReference type="WBParaSite" id="ACRNAN_Path_30.g109.t1">
    <property type="protein sequence ID" value="ACRNAN_Path_30.g109.t1"/>
    <property type="gene ID" value="ACRNAN_Path_30.g109"/>
</dbReference>
<dbReference type="FunFam" id="1.10.510.10:FF:000271">
    <property type="entry name" value="Non-specific serine/threonine protein kinase"/>
    <property type="match status" value="1"/>
</dbReference>
<evidence type="ECO:0000313" key="19">
    <source>
        <dbReference type="Proteomes" id="UP000887540"/>
    </source>
</evidence>
<dbReference type="InterPro" id="IPR011009">
    <property type="entry name" value="Kinase-like_dom_sf"/>
</dbReference>
<dbReference type="GO" id="GO:0004674">
    <property type="term" value="F:protein serine/threonine kinase activity"/>
    <property type="evidence" value="ECO:0007669"/>
    <property type="project" value="UniProtKB-KW"/>
</dbReference>
<dbReference type="InterPro" id="IPR000719">
    <property type="entry name" value="Prot_kinase_dom"/>
</dbReference>
<keyword evidence="6" id="KW-0808">Transferase</keyword>
<evidence type="ECO:0000256" key="9">
    <source>
        <dbReference type="ARBA" id="ARBA00022840"/>
    </source>
</evidence>
<feature type="region of interest" description="Disordered" evidence="16">
    <location>
        <begin position="516"/>
        <end position="552"/>
    </location>
</feature>
<evidence type="ECO:0000256" key="8">
    <source>
        <dbReference type="ARBA" id="ARBA00022777"/>
    </source>
</evidence>
<dbReference type="CDD" id="cd12198">
    <property type="entry name" value="MELK_C"/>
    <property type="match status" value="1"/>
</dbReference>
<feature type="domain" description="Protein kinase" evidence="17">
    <location>
        <begin position="11"/>
        <end position="263"/>
    </location>
</feature>
<evidence type="ECO:0000256" key="7">
    <source>
        <dbReference type="ARBA" id="ARBA00022741"/>
    </source>
</evidence>
<keyword evidence="12" id="KW-0131">Cell cycle</keyword>
<dbReference type="Gene3D" id="1.10.510.10">
    <property type="entry name" value="Transferase(Phosphotransferase) domain 1"/>
    <property type="match status" value="1"/>
</dbReference>
<evidence type="ECO:0000313" key="20">
    <source>
        <dbReference type="WBParaSite" id="ACRNAN_Path_30.g109.t1"/>
    </source>
</evidence>
<dbReference type="AlphaFoldDB" id="A0A914C4Y1"/>
<feature type="domain" description="KA1" evidence="18">
    <location>
        <begin position="634"/>
        <end position="683"/>
    </location>
</feature>
<evidence type="ECO:0000256" key="14">
    <source>
        <dbReference type="ARBA" id="ARBA00048679"/>
    </source>
</evidence>
<dbReference type="PANTHER" id="PTHR24346:SF30">
    <property type="entry name" value="MATERNAL EMBRYONIC LEUCINE ZIPPER KINASE"/>
    <property type="match status" value="1"/>
</dbReference>
<feature type="region of interest" description="Disordered" evidence="16">
    <location>
        <begin position="469"/>
        <end position="494"/>
    </location>
</feature>
<dbReference type="PANTHER" id="PTHR24346">
    <property type="entry name" value="MAP/MICROTUBULE AFFINITY-REGULATING KINASE"/>
    <property type="match status" value="1"/>
</dbReference>
<dbReference type="GO" id="GO:0005886">
    <property type="term" value="C:plasma membrane"/>
    <property type="evidence" value="ECO:0007669"/>
    <property type="project" value="UniProtKB-SubCell"/>
</dbReference>
<dbReference type="InterPro" id="IPR001772">
    <property type="entry name" value="KA1_dom"/>
</dbReference>
<comment type="catalytic activity">
    <reaction evidence="13">
        <text>L-threonyl-[protein] + ATP = O-phospho-L-threonyl-[protein] + ADP + H(+)</text>
        <dbReference type="Rhea" id="RHEA:46608"/>
        <dbReference type="Rhea" id="RHEA-COMP:11060"/>
        <dbReference type="Rhea" id="RHEA-COMP:11605"/>
        <dbReference type="ChEBI" id="CHEBI:15378"/>
        <dbReference type="ChEBI" id="CHEBI:30013"/>
        <dbReference type="ChEBI" id="CHEBI:30616"/>
        <dbReference type="ChEBI" id="CHEBI:61977"/>
        <dbReference type="ChEBI" id="CHEBI:456216"/>
        <dbReference type="EC" id="2.7.11.1"/>
    </reaction>
</comment>
<dbReference type="Pfam" id="PF02149">
    <property type="entry name" value="KA1"/>
    <property type="match status" value="1"/>
</dbReference>
<feature type="binding site" evidence="15">
    <location>
        <position position="40"/>
    </location>
    <ligand>
        <name>ATP</name>
        <dbReference type="ChEBI" id="CHEBI:30616"/>
    </ligand>
</feature>
<dbReference type="InterPro" id="IPR008271">
    <property type="entry name" value="Ser/Thr_kinase_AS"/>
</dbReference>
<dbReference type="Pfam" id="PF21594">
    <property type="entry name" value="UBA_MELK"/>
    <property type="match status" value="1"/>
</dbReference>
<dbReference type="PROSITE" id="PS50032">
    <property type="entry name" value="KA1"/>
    <property type="match status" value="1"/>
</dbReference>
<sequence>MASKNCLEGLYHIHEELGSGGFGKVKLATHILTGEKVAIKIIDKRAVGEDLPRITTELDALKHLSHQNICRLYQYIETEEKFYIVMEYCNGGEMFDYIVKKERLEESEARHFFRQLVQAMAYVHSLGFAHRDLKPENLLLKEDLQLKVIDFGLCAKPRNGLNRPLDTCCGSPAYAAPEIIQNLSYFGNEADVWSMGVLLYALLCGSLPFEDDNLHILYKKITSGIYYEPVFLSPLSKDILRAMLQVNPKFRITLKELLSHPWLTKSYRQPLKWNTIYDKSVIDEEVAREMAFFYGITLIVMIDRIKEWRFDYLTATYLIMLQKKEKKQIFTLPIFQDIHQQFNKLNFSPTIHASLERDLNYSKEDEENSDVDLANTSTTYLKAMYESSGFTGFIRSPLRLTQPPIKNVDVRADQTHILGNKYKPCAYNNEQRPAKENERPASMRARGSVSIDDCENRIKTIYATPRRAPLNQNNPIYNQPPMVNSSRNRARSNDRRQPITPVRVNPIVVRRGQACNTNLEPSSPVPLSTIMDSPTTESSGTHAARSRQKEITPRLRQRIYASLERKAEKVFDLLTPRRLRNEGPTRLKSIKTMVNVSITSSKDPEKVRDELLRILEAQGISAEVSGWKISGRKRAPTGGYTTVELEIVMIESMDYVGVKRRRINGDAFLYKRVCEEVLRLAGI</sequence>
<evidence type="ECO:0000256" key="5">
    <source>
        <dbReference type="ARBA" id="ARBA00022527"/>
    </source>
</evidence>
<dbReference type="InterPro" id="IPR048637">
    <property type="entry name" value="MELK_UBA"/>
</dbReference>
<evidence type="ECO:0000256" key="6">
    <source>
        <dbReference type="ARBA" id="ARBA00022679"/>
    </source>
</evidence>
<protein>
    <recommendedName>
        <fullName evidence="3">non-specific serine/threonine protein kinase</fullName>
        <ecNumber evidence="3">2.7.11.1</ecNumber>
    </recommendedName>
</protein>
<keyword evidence="5" id="KW-0723">Serine/threonine-protein kinase</keyword>
<feature type="compositionally biased region" description="Polar residues" evidence="16">
    <location>
        <begin position="470"/>
        <end position="483"/>
    </location>
</feature>
<dbReference type="InterPro" id="IPR017441">
    <property type="entry name" value="Protein_kinase_ATP_BS"/>
</dbReference>
<dbReference type="CDD" id="cd14341">
    <property type="entry name" value="UBA_MELK"/>
    <property type="match status" value="1"/>
</dbReference>
<comment type="similarity">
    <text evidence="2">Belongs to the protein kinase superfamily. CAMK Ser/Thr protein kinase family. SNF1 subfamily.</text>
</comment>
<dbReference type="SMART" id="SM00220">
    <property type="entry name" value="S_TKc"/>
    <property type="match status" value="1"/>
</dbReference>
<evidence type="ECO:0000256" key="3">
    <source>
        <dbReference type="ARBA" id="ARBA00012513"/>
    </source>
</evidence>
<dbReference type="Proteomes" id="UP000887540">
    <property type="component" value="Unplaced"/>
</dbReference>
<dbReference type="SUPFAM" id="SSF103243">
    <property type="entry name" value="KA1-like"/>
    <property type="match status" value="1"/>
</dbReference>
<dbReference type="GO" id="GO:0005737">
    <property type="term" value="C:cytoplasm"/>
    <property type="evidence" value="ECO:0007669"/>
    <property type="project" value="TreeGrafter"/>
</dbReference>
<comment type="catalytic activity">
    <reaction evidence="14">
        <text>L-seryl-[protein] + ATP = O-phospho-L-seryl-[protein] + ADP + H(+)</text>
        <dbReference type="Rhea" id="RHEA:17989"/>
        <dbReference type="Rhea" id="RHEA-COMP:9863"/>
        <dbReference type="Rhea" id="RHEA-COMP:11604"/>
        <dbReference type="ChEBI" id="CHEBI:15378"/>
        <dbReference type="ChEBI" id="CHEBI:29999"/>
        <dbReference type="ChEBI" id="CHEBI:30616"/>
        <dbReference type="ChEBI" id="CHEBI:83421"/>
        <dbReference type="ChEBI" id="CHEBI:456216"/>
        <dbReference type="EC" id="2.7.11.1"/>
    </reaction>
</comment>
<evidence type="ECO:0000256" key="4">
    <source>
        <dbReference type="ARBA" id="ARBA00022475"/>
    </source>
</evidence>
<reference evidence="20" key="1">
    <citation type="submission" date="2022-11" db="UniProtKB">
        <authorList>
            <consortium name="WormBaseParasite"/>
        </authorList>
    </citation>
    <scope>IDENTIFICATION</scope>
</reference>
<dbReference type="SUPFAM" id="SSF56112">
    <property type="entry name" value="Protein kinase-like (PK-like)"/>
    <property type="match status" value="1"/>
</dbReference>
<feature type="compositionally biased region" description="Polar residues" evidence="16">
    <location>
        <begin position="530"/>
        <end position="541"/>
    </location>
</feature>
<keyword evidence="19" id="KW-1185">Reference proteome</keyword>
<keyword evidence="8" id="KW-0418">Kinase</keyword>
<dbReference type="GO" id="GO:0008289">
    <property type="term" value="F:lipid binding"/>
    <property type="evidence" value="ECO:0007669"/>
    <property type="project" value="UniProtKB-KW"/>
</dbReference>
<name>A0A914C4Y1_9BILA</name>
<dbReference type="EC" id="2.7.11.1" evidence="3"/>
<organism evidence="19 20">
    <name type="scientific">Acrobeloides nanus</name>
    <dbReference type="NCBI Taxonomy" id="290746"/>
    <lineage>
        <taxon>Eukaryota</taxon>
        <taxon>Metazoa</taxon>
        <taxon>Ecdysozoa</taxon>
        <taxon>Nematoda</taxon>
        <taxon>Chromadorea</taxon>
        <taxon>Rhabditida</taxon>
        <taxon>Tylenchina</taxon>
        <taxon>Cephalobomorpha</taxon>
        <taxon>Cephaloboidea</taxon>
        <taxon>Cephalobidae</taxon>
        <taxon>Acrobeloides</taxon>
    </lineage>
</organism>
<dbReference type="GO" id="GO:0035556">
    <property type="term" value="P:intracellular signal transduction"/>
    <property type="evidence" value="ECO:0007669"/>
    <property type="project" value="TreeGrafter"/>
</dbReference>
<evidence type="ECO:0000256" key="11">
    <source>
        <dbReference type="ARBA" id="ARBA00023136"/>
    </source>
</evidence>
<dbReference type="InterPro" id="IPR028375">
    <property type="entry name" value="KA1/Ssp2_C"/>
</dbReference>
<dbReference type="FunFam" id="3.30.200.20:FF:000003">
    <property type="entry name" value="Non-specific serine/threonine protein kinase"/>
    <property type="match status" value="1"/>
</dbReference>
<dbReference type="PROSITE" id="PS00108">
    <property type="entry name" value="PROTEIN_KINASE_ST"/>
    <property type="match status" value="1"/>
</dbReference>
<evidence type="ECO:0000256" key="15">
    <source>
        <dbReference type="PROSITE-ProRule" id="PRU10141"/>
    </source>
</evidence>
<evidence type="ECO:0000256" key="12">
    <source>
        <dbReference type="ARBA" id="ARBA00023306"/>
    </source>
</evidence>
<evidence type="ECO:0000256" key="2">
    <source>
        <dbReference type="ARBA" id="ARBA00006234"/>
    </source>
</evidence>
<dbReference type="PROSITE" id="PS50011">
    <property type="entry name" value="PROTEIN_KINASE_DOM"/>
    <property type="match status" value="1"/>
</dbReference>
<comment type="subcellular location">
    <subcellularLocation>
        <location evidence="1">Cell membrane</location>
        <topology evidence="1">Peripheral membrane protein</topology>
    </subcellularLocation>
</comment>
<evidence type="ECO:0000259" key="17">
    <source>
        <dbReference type="PROSITE" id="PS50011"/>
    </source>
</evidence>
<dbReference type="PROSITE" id="PS00107">
    <property type="entry name" value="PROTEIN_KINASE_ATP"/>
    <property type="match status" value="1"/>
</dbReference>
<keyword evidence="10" id="KW-0446">Lipid-binding</keyword>
<evidence type="ECO:0000256" key="16">
    <source>
        <dbReference type="SAM" id="MobiDB-lite"/>
    </source>
</evidence>
<dbReference type="Gene3D" id="3.30.310.80">
    <property type="entry name" value="Kinase associated domain 1, KA1"/>
    <property type="match status" value="1"/>
</dbReference>
<keyword evidence="7 15" id="KW-0547">Nucleotide-binding</keyword>
<keyword evidence="9 15" id="KW-0067">ATP-binding</keyword>
<evidence type="ECO:0000256" key="1">
    <source>
        <dbReference type="ARBA" id="ARBA00004202"/>
    </source>
</evidence>
<evidence type="ECO:0000256" key="10">
    <source>
        <dbReference type="ARBA" id="ARBA00023121"/>
    </source>
</evidence>
<keyword evidence="11" id="KW-0472">Membrane</keyword>
<accession>A0A914C4Y1</accession>
<dbReference type="GO" id="GO:0005524">
    <property type="term" value="F:ATP binding"/>
    <property type="evidence" value="ECO:0007669"/>
    <property type="project" value="UniProtKB-UniRule"/>
</dbReference>